<comment type="caution">
    <text evidence="2">The sequence shown here is derived from an EMBL/GenBank/DDBJ whole genome shotgun (WGS) entry which is preliminary data.</text>
</comment>
<reference evidence="2" key="1">
    <citation type="submission" date="2019-08" db="EMBL/GenBank/DDBJ databases">
        <authorList>
            <person name="Kucharzyk K."/>
            <person name="Murdoch R.W."/>
            <person name="Higgins S."/>
            <person name="Loffler F."/>
        </authorList>
    </citation>
    <scope>NUCLEOTIDE SEQUENCE</scope>
</reference>
<evidence type="ECO:0000256" key="1">
    <source>
        <dbReference type="SAM" id="MobiDB-lite"/>
    </source>
</evidence>
<dbReference type="EMBL" id="VSSQ01019227">
    <property type="protein sequence ID" value="MPM63112.1"/>
    <property type="molecule type" value="Genomic_DNA"/>
</dbReference>
<accession>A0A645BCQ4</accession>
<protein>
    <recommendedName>
        <fullName evidence="3">Chaperone protein DnaK</fullName>
    </recommendedName>
</protein>
<name>A0A645BCQ4_9ZZZZ</name>
<sequence length="45" mass="4795">MYQKAQQAQQAAGGAAGEESGPDARGPDENVVDADYEVVDDEKRK</sequence>
<gene>
    <name evidence="2" type="ORF">SDC9_109992</name>
</gene>
<feature type="compositionally biased region" description="Low complexity" evidence="1">
    <location>
        <begin position="1"/>
        <end position="13"/>
    </location>
</feature>
<dbReference type="AlphaFoldDB" id="A0A645BCQ4"/>
<proteinExistence type="predicted"/>
<organism evidence="2">
    <name type="scientific">bioreactor metagenome</name>
    <dbReference type="NCBI Taxonomy" id="1076179"/>
    <lineage>
        <taxon>unclassified sequences</taxon>
        <taxon>metagenomes</taxon>
        <taxon>ecological metagenomes</taxon>
    </lineage>
</organism>
<evidence type="ECO:0008006" key="3">
    <source>
        <dbReference type="Google" id="ProtNLM"/>
    </source>
</evidence>
<feature type="region of interest" description="Disordered" evidence="1">
    <location>
        <begin position="1"/>
        <end position="45"/>
    </location>
</feature>
<evidence type="ECO:0000313" key="2">
    <source>
        <dbReference type="EMBL" id="MPM63112.1"/>
    </source>
</evidence>
<feature type="compositionally biased region" description="Acidic residues" evidence="1">
    <location>
        <begin position="30"/>
        <end position="45"/>
    </location>
</feature>